<feature type="transmembrane region" description="Helical" evidence="1">
    <location>
        <begin position="289"/>
        <end position="311"/>
    </location>
</feature>
<feature type="transmembrane region" description="Helical" evidence="1">
    <location>
        <begin position="130"/>
        <end position="152"/>
    </location>
</feature>
<dbReference type="RefSeq" id="WP_076818638.1">
    <property type="nucleotide sequence ID" value="NZ_MOMC01000040.1"/>
</dbReference>
<evidence type="ECO:0000313" key="3">
    <source>
        <dbReference type="Proteomes" id="UP000188929"/>
    </source>
</evidence>
<proteinExistence type="predicted"/>
<keyword evidence="1" id="KW-1133">Transmembrane helix</keyword>
<evidence type="ECO:0000313" key="2">
    <source>
        <dbReference type="EMBL" id="ONH28399.1"/>
    </source>
</evidence>
<feature type="transmembrane region" description="Helical" evidence="1">
    <location>
        <begin position="21"/>
        <end position="42"/>
    </location>
</feature>
<organism evidence="2 3">
    <name type="scientific">Pseudofrankia asymbiotica</name>
    <dbReference type="NCBI Taxonomy" id="1834516"/>
    <lineage>
        <taxon>Bacteria</taxon>
        <taxon>Bacillati</taxon>
        <taxon>Actinomycetota</taxon>
        <taxon>Actinomycetes</taxon>
        <taxon>Frankiales</taxon>
        <taxon>Frankiaceae</taxon>
        <taxon>Pseudofrankia</taxon>
    </lineage>
</organism>
<evidence type="ECO:0000256" key="1">
    <source>
        <dbReference type="SAM" id="Phobius"/>
    </source>
</evidence>
<comment type="caution">
    <text evidence="2">The sequence shown here is derived from an EMBL/GenBank/DDBJ whole genome shotgun (WGS) entry which is preliminary data.</text>
</comment>
<dbReference type="Proteomes" id="UP000188929">
    <property type="component" value="Unassembled WGS sequence"/>
</dbReference>
<dbReference type="AlphaFoldDB" id="A0A1V2I8Q6"/>
<accession>A0A1V2I8Q6</accession>
<name>A0A1V2I8Q6_9ACTN</name>
<protein>
    <recommendedName>
        <fullName evidence="4">DUF3592 domain-containing protein</fullName>
    </recommendedName>
</protein>
<feature type="transmembrane region" description="Helical" evidence="1">
    <location>
        <begin position="317"/>
        <end position="338"/>
    </location>
</feature>
<evidence type="ECO:0008006" key="4">
    <source>
        <dbReference type="Google" id="ProtNLM"/>
    </source>
</evidence>
<dbReference type="EMBL" id="MOMC01000040">
    <property type="protein sequence ID" value="ONH28399.1"/>
    <property type="molecule type" value="Genomic_DNA"/>
</dbReference>
<keyword evidence="1" id="KW-0472">Membrane</keyword>
<keyword evidence="1" id="KW-0812">Transmembrane</keyword>
<dbReference type="OrthoDB" id="3214916at2"/>
<gene>
    <name evidence="2" type="ORF">BL253_19600</name>
</gene>
<sequence length="347" mass="37735">MPATFMDSRADREQPEAIAALVALASALYAVTVIFCLMTWGYHGERDQRARAVTLAEGTVIDAHHHGKELSARVRWSDTDGDTHVQNFSTRAEYHPGDRFPVLYDPRRPNARAYPALPGESATANGHLRFLALVGLVPVLGWWTVIGARFLIVSRQSPRPMAAAAYVGQRDLDWSFFTRVEFHRFFIPAGVELWIQLVGPVVNQYDMTERAVSWQRVMWHPAAASLSPGSPVIMFGDLTRSGWLIGPVVVQLADGTRLVPLGPTRSRLPESFVLEPATTRTWSARWNRAAFFAFVGAAVCATFATMTAVAAGCSIGVIAAGALAFGVVGGAFVVNIWAGHGGAPPWP</sequence>
<reference evidence="3" key="1">
    <citation type="submission" date="2016-10" db="EMBL/GenBank/DDBJ databases">
        <title>Frankia sp. NRRL B-16386 Genome sequencing.</title>
        <authorList>
            <person name="Ghodhbane-Gtari F."/>
            <person name="Swanson E."/>
            <person name="Gueddou A."/>
            <person name="Hezbri K."/>
            <person name="Ktari K."/>
            <person name="Nouioui I."/>
            <person name="Morris K."/>
            <person name="Simpson S."/>
            <person name="Abebe-Akele F."/>
            <person name="Thomas K."/>
            <person name="Gtari M."/>
            <person name="Tisa L.S."/>
        </authorList>
    </citation>
    <scope>NUCLEOTIDE SEQUENCE [LARGE SCALE GENOMIC DNA]</scope>
    <source>
        <strain evidence="3">NRRL B-16386</strain>
    </source>
</reference>
<keyword evidence="3" id="KW-1185">Reference proteome</keyword>